<keyword evidence="6" id="KW-0808">Transferase</keyword>
<dbReference type="Proteomes" id="UP001151760">
    <property type="component" value="Unassembled WGS sequence"/>
</dbReference>
<keyword evidence="6" id="KW-0548">Nucleotidyltransferase</keyword>
<keyword evidence="4" id="KW-0694">RNA-binding</keyword>
<evidence type="ECO:0000256" key="2">
    <source>
        <dbReference type="ARBA" id="ARBA00022728"/>
    </source>
</evidence>
<feature type="domain" description="RRM" evidence="5">
    <location>
        <begin position="21"/>
        <end position="103"/>
    </location>
</feature>
<gene>
    <name evidence="6" type="ORF">Tco_1003078</name>
</gene>
<dbReference type="SMART" id="SM00360">
    <property type="entry name" value="RRM"/>
    <property type="match status" value="1"/>
</dbReference>
<keyword evidence="7" id="KW-1185">Reference proteome</keyword>
<dbReference type="InterPro" id="IPR050907">
    <property type="entry name" value="SRSF"/>
</dbReference>
<evidence type="ECO:0000256" key="1">
    <source>
        <dbReference type="ARBA" id="ARBA00022664"/>
    </source>
</evidence>
<dbReference type="PROSITE" id="PS50102">
    <property type="entry name" value="RRM"/>
    <property type="match status" value="1"/>
</dbReference>
<dbReference type="CDD" id="cd00590">
    <property type="entry name" value="RRM_SF"/>
    <property type="match status" value="1"/>
</dbReference>
<keyword evidence="3" id="KW-0508">mRNA splicing</keyword>
<reference evidence="6" key="1">
    <citation type="journal article" date="2022" name="Int. J. Mol. Sci.">
        <title>Draft Genome of Tanacetum Coccineum: Genomic Comparison of Closely Related Tanacetum-Family Plants.</title>
        <authorList>
            <person name="Yamashiro T."/>
            <person name="Shiraishi A."/>
            <person name="Nakayama K."/>
            <person name="Satake H."/>
        </authorList>
    </citation>
    <scope>NUCLEOTIDE SEQUENCE</scope>
</reference>
<sequence>MGDRNRSFQNSNENQTQKISKSVFMTNFPKDATARDLWKACNTYGTIVDVFIPYKGSKAGKRFAFVRFIKVMNLDRLVENLCTIWIGRFHLHANHVRFERPQKPNNPIPKGKNSEVYKNSFSSVLKYGHISFVILDPTLVLDESCIKEHDFKLSLMGKVKDVFAIPNLPVTIIKEGFQNVKLTYLGGTWVLFELDSTATKEKFLNHAGVGSWFTTIKHATNSFVNDERTVWVSIEGLPIRA</sequence>
<keyword evidence="6" id="KW-0695">RNA-directed DNA polymerase</keyword>
<evidence type="ECO:0000313" key="6">
    <source>
        <dbReference type="EMBL" id="GJT59545.1"/>
    </source>
</evidence>
<dbReference type="InterPro" id="IPR035979">
    <property type="entry name" value="RBD_domain_sf"/>
</dbReference>
<dbReference type="Gene3D" id="3.30.70.330">
    <property type="match status" value="1"/>
</dbReference>
<dbReference type="InterPro" id="IPR000504">
    <property type="entry name" value="RRM_dom"/>
</dbReference>
<keyword evidence="1" id="KW-0507">mRNA processing</keyword>
<name>A0ABQ5F899_9ASTR</name>
<dbReference type="Pfam" id="PF00076">
    <property type="entry name" value="RRM_1"/>
    <property type="match status" value="1"/>
</dbReference>
<comment type="caution">
    <text evidence="6">The sequence shown here is derived from an EMBL/GenBank/DDBJ whole genome shotgun (WGS) entry which is preliminary data.</text>
</comment>
<evidence type="ECO:0000313" key="7">
    <source>
        <dbReference type="Proteomes" id="UP001151760"/>
    </source>
</evidence>
<dbReference type="SUPFAM" id="SSF54928">
    <property type="entry name" value="RNA-binding domain, RBD"/>
    <property type="match status" value="1"/>
</dbReference>
<reference evidence="6" key="2">
    <citation type="submission" date="2022-01" db="EMBL/GenBank/DDBJ databases">
        <authorList>
            <person name="Yamashiro T."/>
            <person name="Shiraishi A."/>
            <person name="Satake H."/>
            <person name="Nakayama K."/>
        </authorList>
    </citation>
    <scope>NUCLEOTIDE SEQUENCE</scope>
</reference>
<protein>
    <submittedName>
        <fullName evidence="6">RNA-directed DNA polymerase, eukaryota, nucleotide-binding alpha-beta plait domain protein</fullName>
    </submittedName>
</protein>
<evidence type="ECO:0000259" key="5">
    <source>
        <dbReference type="PROSITE" id="PS50102"/>
    </source>
</evidence>
<dbReference type="GO" id="GO:0003964">
    <property type="term" value="F:RNA-directed DNA polymerase activity"/>
    <property type="evidence" value="ECO:0007669"/>
    <property type="project" value="UniProtKB-KW"/>
</dbReference>
<organism evidence="6 7">
    <name type="scientific">Tanacetum coccineum</name>
    <dbReference type="NCBI Taxonomy" id="301880"/>
    <lineage>
        <taxon>Eukaryota</taxon>
        <taxon>Viridiplantae</taxon>
        <taxon>Streptophyta</taxon>
        <taxon>Embryophyta</taxon>
        <taxon>Tracheophyta</taxon>
        <taxon>Spermatophyta</taxon>
        <taxon>Magnoliopsida</taxon>
        <taxon>eudicotyledons</taxon>
        <taxon>Gunneridae</taxon>
        <taxon>Pentapetalae</taxon>
        <taxon>asterids</taxon>
        <taxon>campanulids</taxon>
        <taxon>Asterales</taxon>
        <taxon>Asteraceae</taxon>
        <taxon>Asteroideae</taxon>
        <taxon>Anthemideae</taxon>
        <taxon>Anthemidinae</taxon>
        <taxon>Tanacetum</taxon>
    </lineage>
</organism>
<proteinExistence type="predicted"/>
<dbReference type="EMBL" id="BQNB010017119">
    <property type="protein sequence ID" value="GJT59545.1"/>
    <property type="molecule type" value="Genomic_DNA"/>
</dbReference>
<dbReference type="InterPro" id="IPR012677">
    <property type="entry name" value="Nucleotide-bd_a/b_plait_sf"/>
</dbReference>
<evidence type="ECO:0000256" key="3">
    <source>
        <dbReference type="ARBA" id="ARBA00023187"/>
    </source>
</evidence>
<keyword evidence="2" id="KW-0747">Spliceosome</keyword>
<accession>A0ABQ5F899</accession>
<evidence type="ECO:0000256" key="4">
    <source>
        <dbReference type="PROSITE-ProRule" id="PRU00176"/>
    </source>
</evidence>
<dbReference type="PANTHER" id="PTHR23147">
    <property type="entry name" value="SERINE/ARGININE RICH SPLICING FACTOR"/>
    <property type="match status" value="1"/>
</dbReference>